<protein>
    <submittedName>
        <fullName evidence="1">Uncharacterized protein</fullName>
    </submittedName>
</protein>
<sequence>MFFYPVRPTPLTGAYPGNQLLLVRCRSHKAQTLELSPYNLFFSTLALSTVLWQPTGDVDCETRGPTLGRQGRMDDSNPGVQLVQVNATFIKCTECLRCDGLYDSNITVLSRVDLIDDGSSLDYIRFMSMILPTITNIRRRL</sequence>
<reference evidence="1 2" key="1">
    <citation type="journal article" date="2015" name="BMC Genomics">
        <title>Insights from the genome of Ophiocordyceps polyrhachis-furcata to pathogenicity and host specificity in insect fungi.</title>
        <authorList>
            <person name="Wichadakul D."/>
            <person name="Kobmoo N."/>
            <person name="Ingsriswang S."/>
            <person name="Tangphatsornruang S."/>
            <person name="Chantasingh D."/>
            <person name="Luangsa-ard J.J."/>
            <person name="Eurwilaichitr L."/>
        </authorList>
    </citation>
    <scope>NUCLEOTIDE SEQUENCE [LARGE SCALE GENOMIC DNA]</scope>
    <source>
        <strain evidence="1 2">BCC 54312</strain>
    </source>
</reference>
<name>A0A367LP81_9HYPO</name>
<dbReference type="EMBL" id="LKCN02000001">
    <property type="protein sequence ID" value="RCI16191.1"/>
    <property type="molecule type" value="Genomic_DNA"/>
</dbReference>
<evidence type="ECO:0000313" key="2">
    <source>
        <dbReference type="Proteomes" id="UP000253664"/>
    </source>
</evidence>
<dbReference type="AlphaFoldDB" id="A0A367LP81"/>
<proteinExistence type="predicted"/>
<evidence type="ECO:0000313" key="1">
    <source>
        <dbReference type="EMBL" id="RCI16191.1"/>
    </source>
</evidence>
<organism evidence="1 2">
    <name type="scientific">Ophiocordyceps polyrhachis-furcata BCC 54312</name>
    <dbReference type="NCBI Taxonomy" id="1330021"/>
    <lineage>
        <taxon>Eukaryota</taxon>
        <taxon>Fungi</taxon>
        <taxon>Dikarya</taxon>
        <taxon>Ascomycota</taxon>
        <taxon>Pezizomycotina</taxon>
        <taxon>Sordariomycetes</taxon>
        <taxon>Hypocreomycetidae</taxon>
        <taxon>Hypocreales</taxon>
        <taxon>Ophiocordycipitaceae</taxon>
        <taxon>Ophiocordyceps</taxon>
    </lineage>
</organism>
<comment type="caution">
    <text evidence="1">The sequence shown here is derived from an EMBL/GenBank/DDBJ whole genome shotgun (WGS) entry which is preliminary data.</text>
</comment>
<keyword evidence="2" id="KW-1185">Reference proteome</keyword>
<gene>
    <name evidence="1" type="ORF">L249_3102</name>
</gene>
<dbReference type="Proteomes" id="UP000253664">
    <property type="component" value="Unassembled WGS sequence"/>
</dbReference>
<accession>A0A367LP81</accession>